<evidence type="ECO:0000313" key="2">
    <source>
        <dbReference type="Proteomes" id="UP000078237"/>
    </source>
</evidence>
<organism evidence="1 2">
    <name type="scientific">Madurella mycetomatis</name>
    <dbReference type="NCBI Taxonomy" id="100816"/>
    <lineage>
        <taxon>Eukaryota</taxon>
        <taxon>Fungi</taxon>
        <taxon>Dikarya</taxon>
        <taxon>Ascomycota</taxon>
        <taxon>Pezizomycotina</taxon>
        <taxon>Sordariomycetes</taxon>
        <taxon>Sordariomycetidae</taxon>
        <taxon>Sordariales</taxon>
        <taxon>Sordariales incertae sedis</taxon>
        <taxon>Madurella</taxon>
    </lineage>
</organism>
<dbReference type="VEuPathDB" id="FungiDB:MMYC01_206791"/>
<name>A0A175W4K8_9PEZI</name>
<dbReference type="EMBL" id="LCTW02000139">
    <property type="protein sequence ID" value="KXX77944.1"/>
    <property type="molecule type" value="Genomic_DNA"/>
</dbReference>
<dbReference type="Proteomes" id="UP000078237">
    <property type="component" value="Unassembled WGS sequence"/>
</dbReference>
<protein>
    <submittedName>
        <fullName evidence="1">Uncharacterized protein</fullName>
    </submittedName>
</protein>
<accession>A0A175W4K8</accession>
<gene>
    <name evidence="1" type="ORF">MMYC01_206791</name>
</gene>
<comment type="caution">
    <text evidence="1">The sequence shown here is derived from an EMBL/GenBank/DDBJ whole genome shotgun (WGS) entry which is preliminary data.</text>
</comment>
<dbReference type="AlphaFoldDB" id="A0A175W4K8"/>
<sequence length="211" mass="22967">MATAAWEAEAEAREIDELYRIGLLYDDEYERGEGFSLARIEREEPVYSIRVRPAKRGRAAPVGRDWELDGVSLAVDLAFSAFAEDEALATWLISASPVEDQRASMQVDARVAPPEEPAHHTPGLKVIYELDDDAATIQPAAAANDIVEHFSQISSTCSLGDEEDSELAWAILDGCNVVNDAAPATAQKAVVEQADEEDDVDPWVVLSHDGS</sequence>
<proteinExistence type="predicted"/>
<dbReference type="OrthoDB" id="4589467at2759"/>
<reference evidence="1 2" key="1">
    <citation type="journal article" date="2016" name="Genome Announc.">
        <title>Genome Sequence of Madurella mycetomatis mm55, Isolated from a Human Mycetoma Case in Sudan.</title>
        <authorList>
            <person name="Smit S."/>
            <person name="Derks M.F."/>
            <person name="Bervoets S."/>
            <person name="Fahal A."/>
            <person name="van Leeuwen W."/>
            <person name="van Belkum A."/>
            <person name="van de Sande W.W."/>
        </authorList>
    </citation>
    <scope>NUCLEOTIDE SEQUENCE [LARGE SCALE GENOMIC DNA]</scope>
    <source>
        <strain evidence="2">mm55</strain>
    </source>
</reference>
<evidence type="ECO:0000313" key="1">
    <source>
        <dbReference type="EMBL" id="KXX77944.1"/>
    </source>
</evidence>
<keyword evidence="2" id="KW-1185">Reference proteome</keyword>